<sequence>MAPGRTGELASVIDAADAAVDPVRVGSPSFFFRPNTSLTLSVTTPLDSNRSLGWCDD</sequence>
<dbReference type="Proteomes" id="UP001157126">
    <property type="component" value="Unassembled WGS sequence"/>
</dbReference>
<evidence type="ECO:0000313" key="2">
    <source>
        <dbReference type="Proteomes" id="UP001157126"/>
    </source>
</evidence>
<organism evidence="1 2">
    <name type="scientific">Mobilicoccus caccae</name>
    <dbReference type="NCBI Taxonomy" id="1859295"/>
    <lineage>
        <taxon>Bacteria</taxon>
        <taxon>Bacillati</taxon>
        <taxon>Actinomycetota</taxon>
        <taxon>Actinomycetes</taxon>
        <taxon>Micrococcales</taxon>
        <taxon>Dermatophilaceae</taxon>
        <taxon>Mobilicoccus</taxon>
    </lineage>
</organism>
<comment type="caution">
    <text evidence="1">The sequence shown here is derived from an EMBL/GenBank/DDBJ whole genome shotgun (WGS) entry which is preliminary data.</text>
</comment>
<gene>
    <name evidence="1" type="ORF">GCM10025883_18840</name>
</gene>
<keyword evidence="2" id="KW-1185">Reference proteome</keyword>
<protein>
    <submittedName>
        <fullName evidence="1">Uncharacterized protein</fullName>
    </submittedName>
</protein>
<dbReference type="EMBL" id="BSUO01000001">
    <property type="protein sequence ID" value="GMA39839.1"/>
    <property type="molecule type" value="Genomic_DNA"/>
</dbReference>
<name>A0ABQ6ISY2_9MICO</name>
<accession>A0ABQ6ISY2</accession>
<proteinExistence type="predicted"/>
<evidence type="ECO:0000313" key="1">
    <source>
        <dbReference type="EMBL" id="GMA39839.1"/>
    </source>
</evidence>
<reference evidence="2" key="1">
    <citation type="journal article" date="2019" name="Int. J. Syst. Evol. Microbiol.">
        <title>The Global Catalogue of Microorganisms (GCM) 10K type strain sequencing project: providing services to taxonomists for standard genome sequencing and annotation.</title>
        <authorList>
            <consortium name="The Broad Institute Genomics Platform"/>
            <consortium name="The Broad Institute Genome Sequencing Center for Infectious Disease"/>
            <person name="Wu L."/>
            <person name="Ma J."/>
        </authorList>
    </citation>
    <scope>NUCLEOTIDE SEQUENCE [LARGE SCALE GENOMIC DNA]</scope>
    <source>
        <strain evidence="2">NBRC 113072</strain>
    </source>
</reference>